<dbReference type="eggNOG" id="COG0765">
    <property type="taxonomic scope" value="Bacteria"/>
</dbReference>
<evidence type="ECO:0000256" key="7">
    <source>
        <dbReference type="ARBA" id="ARBA00023136"/>
    </source>
</evidence>
<comment type="caution">
    <text evidence="10">The sequence shown here is derived from an EMBL/GenBank/DDBJ whole genome shotgun (WGS) entry which is preliminary data.</text>
</comment>
<dbReference type="InterPro" id="IPR035906">
    <property type="entry name" value="MetI-like_sf"/>
</dbReference>
<dbReference type="InterPro" id="IPR010065">
    <property type="entry name" value="AA_ABC_transptr_permease_3TM"/>
</dbReference>
<evidence type="ECO:0000256" key="4">
    <source>
        <dbReference type="ARBA" id="ARBA00022692"/>
    </source>
</evidence>
<evidence type="ECO:0000313" key="11">
    <source>
        <dbReference type="Proteomes" id="UP000003560"/>
    </source>
</evidence>
<dbReference type="HOGENOM" id="CLU_019602_1_0_11"/>
<comment type="subcellular location">
    <subcellularLocation>
        <location evidence="1 8">Cell membrane</location>
        <topology evidence="1 8">Multi-pass membrane protein</topology>
    </subcellularLocation>
</comment>
<keyword evidence="11" id="KW-1185">Reference proteome</keyword>
<dbReference type="Proteomes" id="UP000003560">
    <property type="component" value="Unassembled WGS sequence"/>
</dbReference>
<evidence type="ECO:0000313" key="10">
    <source>
        <dbReference type="EMBL" id="EEA91687.1"/>
    </source>
</evidence>
<dbReference type="PANTHER" id="PTHR30614">
    <property type="entry name" value="MEMBRANE COMPONENT OF AMINO ACID ABC TRANSPORTER"/>
    <property type="match status" value="1"/>
</dbReference>
<evidence type="ECO:0000256" key="1">
    <source>
        <dbReference type="ARBA" id="ARBA00004651"/>
    </source>
</evidence>
<keyword evidence="3" id="KW-1003">Cell membrane</keyword>
<dbReference type="Gene3D" id="1.10.3720.10">
    <property type="entry name" value="MetI-like"/>
    <property type="match status" value="1"/>
</dbReference>
<dbReference type="AlphaFoldDB" id="B6G7R8"/>
<dbReference type="GO" id="GO:0022857">
    <property type="term" value="F:transmembrane transporter activity"/>
    <property type="evidence" value="ECO:0007669"/>
    <property type="project" value="InterPro"/>
</dbReference>
<evidence type="ECO:0000256" key="6">
    <source>
        <dbReference type="ARBA" id="ARBA00022989"/>
    </source>
</evidence>
<reference evidence="10 11" key="2">
    <citation type="submission" date="2008-10" db="EMBL/GenBank/DDBJ databases">
        <authorList>
            <person name="Fulton L."/>
            <person name="Clifton S."/>
            <person name="Fulton B."/>
            <person name="Xu J."/>
            <person name="Minx P."/>
            <person name="Pepin K.H."/>
            <person name="Johnson M."/>
            <person name="Thiruvilangam P."/>
            <person name="Bhonagiri V."/>
            <person name="Nash W.E."/>
            <person name="Mardis E.R."/>
            <person name="Wilson R.K."/>
        </authorList>
    </citation>
    <scope>NUCLEOTIDE SEQUENCE [LARGE SCALE GENOMIC DNA]</scope>
    <source>
        <strain evidence="10 11">DSM 13279</strain>
    </source>
</reference>
<protein>
    <submittedName>
        <fullName evidence="10">ABC transporter, permease protein</fullName>
    </submittedName>
</protein>
<evidence type="ECO:0000256" key="5">
    <source>
        <dbReference type="ARBA" id="ARBA00022970"/>
    </source>
</evidence>
<evidence type="ECO:0000259" key="9">
    <source>
        <dbReference type="PROSITE" id="PS50928"/>
    </source>
</evidence>
<evidence type="ECO:0000256" key="2">
    <source>
        <dbReference type="ARBA" id="ARBA00022448"/>
    </source>
</evidence>
<reference evidence="10 11" key="1">
    <citation type="submission" date="2008-10" db="EMBL/GenBank/DDBJ databases">
        <title>Draft genome sequence of Collinsella stercoris (DSM 13279).</title>
        <authorList>
            <person name="Sudarsanam P."/>
            <person name="Ley R."/>
            <person name="Guruge J."/>
            <person name="Turnbaugh P.J."/>
            <person name="Mahowald M."/>
            <person name="Liep D."/>
            <person name="Gordon J."/>
        </authorList>
    </citation>
    <scope>NUCLEOTIDE SEQUENCE [LARGE SCALE GENOMIC DNA]</scope>
    <source>
        <strain evidence="10 11">DSM 13279</strain>
    </source>
</reference>
<keyword evidence="7 8" id="KW-0472">Membrane</keyword>
<evidence type="ECO:0000256" key="3">
    <source>
        <dbReference type="ARBA" id="ARBA00022475"/>
    </source>
</evidence>
<dbReference type="RefSeq" id="WP_006719583.1">
    <property type="nucleotide sequence ID" value="NZ_CP085935.1"/>
</dbReference>
<dbReference type="SUPFAM" id="SSF161098">
    <property type="entry name" value="MetI-like"/>
    <property type="match status" value="1"/>
</dbReference>
<accession>B6G7R8</accession>
<feature type="domain" description="ABC transmembrane type-1" evidence="9">
    <location>
        <begin position="26"/>
        <end position="218"/>
    </location>
</feature>
<dbReference type="CDD" id="cd06261">
    <property type="entry name" value="TM_PBP2"/>
    <property type="match status" value="1"/>
</dbReference>
<dbReference type="InterPro" id="IPR000515">
    <property type="entry name" value="MetI-like"/>
</dbReference>
<proteinExistence type="inferred from homology"/>
<evidence type="ECO:0000256" key="8">
    <source>
        <dbReference type="RuleBase" id="RU363032"/>
    </source>
</evidence>
<dbReference type="Pfam" id="PF00528">
    <property type="entry name" value="BPD_transp_1"/>
    <property type="match status" value="1"/>
</dbReference>
<keyword evidence="4 8" id="KW-0812">Transmembrane</keyword>
<feature type="transmembrane region" description="Helical" evidence="8">
    <location>
        <begin position="30"/>
        <end position="50"/>
    </location>
</feature>
<feature type="transmembrane region" description="Helical" evidence="8">
    <location>
        <begin position="99"/>
        <end position="118"/>
    </location>
</feature>
<dbReference type="PANTHER" id="PTHR30614:SF0">
    <property type="entry name" value="L-CYSTINE TRANSPORT SYSTEM PERMEASE PROTEIN TCYL"/>
    <property type="match status" value="1"/>
</dbReference>
<dbReference type="STRING" id="445975.COLSTE_00108"/>
<sequence length="229" mass="25434">MALLLEGERARALEITTMVQMLAEGFLTSLQIFALTLVGALPLGMVVAFLRGSRCAVVRAITRVYISVMRGTPLMLQMFAIYFMPYYVFGIQLTQDSKWQATIVAFIINYAAYFAEIYRSGLQSIPRGQYEAAEVLGYSKPQTFCYIALPQLIKRIMPAIGNEVITLVKDTSLAFAIGVGEMFSTAKALVASQVSMVPFGIAAAIYWVFNFIVEVALGRIEKMLAYYHD</sequence>
<keyword evidence="2 8" id="KW-0813">Transport</keyword>
<gene>
    <name evidence="10" type="ORF">COLSTE_00108</name>
</gene>
<dbReference type="PROSITE" id="PS50928">
    <property type="entry name" value="ABC_TM1"/>
    <property type="match status" value="1"/>
</dbReference>
<dbReference type="GO" id="GO:0006865">
    <property type="term" value="P:amino acid transport"/>
    <property type="evidence" value="ECO:0007669"/>
    <property type="project" value="UniProtKB-KW"/>
</dbReference>
<dbReference type="GeneID" id="98002512"/>
<feature type="transmembrane region" description="Helical" evidence="8">
    <location>
        <begin position="188"/>
        <end position="209"/>
    </location>
</feature>
<organism evidence="10 11">
    <name type="scientific">Collinsella stercoris DSM 13279</name>
    <dbReference type="NCBI Taxonomy" id="445975"/>
    <lineage>
        <taxon>Bacteria</taxon>
        <taxon>Bacillati</taxon>
        <taxon>Actinomycetota</taxon>
        <taxon>Coriobacteriia</taxon>
        <taxon>Coriobacteriales</taxon>
        <taxon>Coriobacteriaceae</taxon>
        <taxon>Collinsella</taxon>
    </lineage>
</organism>
<keyword evidence="6 8" id="KW-1133">Transmembrane helix</keyword>
<dbReference type="EMBL" id="ABXJ01000009">
    <property type="protein sequence ID" value="EEA91687.1"/>
    <property type="molecule type" value="Genomic_DNA"/>
</dbReference>
<dbReference type="InterPro" id="IPR043429">
    <property type="entry name" value="ArtM/GltK/GlnP/TcyL/YhdX-like"/>
</dbReference>
<feature type="transmembrane region" description="Helical" evidence="8">
    <location>
        <begin position="71"/>
        <end position="93"/>
    </location>
</feature>
<keyword evidence="5" id="KW-0029">Amino-acid transport</keyword>
<dbReference type="GO" id="GO:0043190">
    <property type="term" value="C:ATP-binding cassette (ABC) transporter complex"/>
    <property type="evidence" value="ECO:0007669"/>
    <property type="project" value="InterPro"/>
</dbReference>
<name>B6G7R8_9ACTN</name>
<comment type="similarity">
    <text evidence="8">Belongs to the binding-protein-dependent transport system permease family.</text>
</comment>
<dbReference type="NCBIfam" id="TIGR01726">
    <property type="entry name" value="HEQRo_perm_3TM"/>
    <property type="match status" value="1"/>
</dbReference>